<gene>
    <name evidence="2" type="ORF">PV11_04487</name>
</gene>
<dbReference type="Pfam" id="PF22917">
    <property type="entry name" value="PRISE"/>
    <property type="match status" value="1"/>
</dbReference>
<dbReference type="Gene3D" id="3.40.50.720">
    <property type="entry name" value="NAD(P)-binding Rossmann-like Domain"/>
    <property type="match status" value="1"/>
</dbReference>
<dbReference type="EMBL" id="KN846952">
    <property type="protein sequence ID" value="KIV82369.1"/>
    <property type="molecule type" value="Genomic_DNA"/>
</dbReference>
<dbReference type="PANTHER" id="PTHR32487">
    <property type="entry name" value="3-OXO-DELTA(4,5)-STEROID 5-BETA-REDUCTASE"/>
    <property type="match status" value="1"/>
</dbReference>
<evidence type="ECO:0000313" key="3">
    <source>
        <dbReference type="Proteomes" id="UP000053599"/>
    </source>
</evidence>
<dbReference type="CDD" id="cd08948">
    <property type="entry name" value="5beta-POR_like_SDR_a"/>
    <property type="match status" value="1"/>
</dbReference>
<name>A0A0D1YMP2_9EURO</name>
<evidence type="ECO:0000313" key="2">
    <source>
        <dbReference type="EMBL" id="KIV82369.1"/>
    </source>
</evidence>
<dbReference type="PANTHER" id="PTHR32487:SF29">
    <property type="entry name" value="NAD-DEPENDENT EPIMERASE_DEHYDRATASE DOMAIN-CONTAINING PROTEIN"/>
    <property type="match status" value="1"/>
</dbReference>
<organism evidence="2 3">
    <name type="scientific">Exophiala sideris</name>
    <dbReference type="NCBI Taxonomy" id="1016849"/>
    <lineage>
        <taxon>Eukaryota</taxon>
        <taxon>Fungi</taxon>
        <taxon>Dikarya</taxon>
        <taxon>Ascomycota</taxon>
        <taxon>Pezizomycotina</taxon>
        <taxon>Eurotiomycetes</taxon>
        <taxon>Chaetothyriomycetidae</taxon>
        <taxon>Chaetothyriales</taxon>
        <taxon>Herpotrichiellaceae</taxon>
        <taxon>Exophiala</taxon>
    </lineage>
</organism>
<dbReference type="Proteomes" id="UP000053599">
    <property type="component" value="Unassembled WGS sequence"/>
</dbReference>
<reference evidence="2 3" key="1">
    <citation type="submission" date="2015-01" db="EMBL/GenBank/DDBJ databases">
        <title>The Genome Sequence of Exophiala sideris CBS121828.</title>
        <authorList>
            <consortium name="The Broad Institute Genomics Platform"/>
            <person name="Cuomo C."/>
            <person name="de Hoog S."/>
            <person name="Gorbushina A."/>
            <person name="Stielow B."/>
            <person name="Teixiera M."/>
            <person name="Abouelleil A."/>
            <person name="Chapman S.B."/>
            <person name="Priest M."/>
            <person name="Young S.K."/>
            <person name="Wortman J."/>
            <person name="Nusbaum C."/>
            <person name="Birren B."/>
        </authorList>
    </citation>
    <scope>NUCLEOTIDE SEQUENCE [LARGE SCALE GENOMIC DNA]</scope>
    <source>
        <strain evidence="2 3">CBS 121828</strain>
    </source>
</reference>
<dbReference type="OrthoDB" id="1731983at2759"/>
<dbReference type="SUPFAM" id="SSF51735">
    <property type="entry name" value="NAD(P)-binding Rossmann-fold domains"/>
    <property type="match status" value="1"/>
</dbReference>
<protein>
    <recommendedName>
        <fullName evidence="1">PRISE-like Rossmann-fold domain-containing protein</fullName>
    </recommendedName>
</protein>
<dbReference type="STRING" id="1016849.A0A0D1YMP2"/>
<dbReference type="InterPro" id="IPR036291">
    <property type="entry name" value="NAD(P)-bd_dom_sf"/>
</dbReference>
<proteinExistence type="predicted"/>
<feature type="domain" description="PRISE-like Rossmann-fold" evidence="1">
    <location>
        <begin position="28"/>
        <end position="306"/>
    </location>
</feature>
<dbReference type="HOGENOM" id="CLU_030125_1_1_1"/>
<sequence>MSQTVVSKGIFYGLPTFPHFQGQKLRIIVCGANGISGSAMVKVLSEAPERWGKIYALSRRPPQSENPSNVVPIAVDFLHNSPNEIAKVLAENHVEADYVYFASYVQPPPVEGKGLWSDVDATTTQNVALLTNFLQALPLANIKPKRILLQTGGKHYGLHLGPTALPMEEDDPRHGIEGNFYFPQVDLLKEYCKQHVATWVETRPCFILGAVENAAMNIVWPLSTYAAIQAHLGKPLDFPGDVAAWDAEKAQSMSTLLGYHAEWALLTPEAGNQALNQSDSSAFAWGKFWPTLAEWYHIPSGQPANDLDAYVTITMPYPVPPRGFGGPGIIRASFSFLEWSKRPEVLNAWDEVRNKHGLKYSPFGDKAMDTFGLLDAEVLGGWGRVMSMDKNRKLGWHGYVDTKAAIKQVIQEMADLHMVPPLK</sequence>
<dbReference type="InterPro" id="IPR055222">
    <property type="entry name" value="PRISE-like_Rossmann-fold"/>
</dbReference>
<dbReference type="AlphaFoldDB" id="A0A0D1YMP2"/>
<accession>A0A0D1YMP2</accession>
<evidence type="ECO:0000259" key="1">
    <source>
        <dbReference type="Pfam" id="PF22917"/>
    </source>
</evidence>